<feature type="compositionally biased region" description="Basic and acidic residues" evidence="9">
    <location>
        <begin position="285"/>
        <end position="295"/>
    </location>
</feature>
<dbReference type="InterPro" id="IPR012338">
    <property type="entry name" value="Beta-lactam/transpept-like"/>
</dbReference>
<evidence type="ECO:0000256" key="7">
    <source>
        <dbReference type="ARBA" id="ARBA00034000"/>
    </source>
</evidence>
<keyword evidence="13" id="KW-1185">Reference proteome</keyword>
<dbReference type="InterPro" id="IPR023346">
    <property type="entry name" value="Lysozyme-like_dom_sf"/>
</dbReference>
<name>A0A4P6PYW4_9ACTN</name>
<dbReference type="Pfam" id="PF00912">
    <property type="entry name" value="Transgly"/>
    <property type="match status" value="1"/>
</dbReference>
<dbReference type="GO" id="GO:0008955">
    <property type="term" value="F:peptidoglycan glycosyltransferase activity"/>
    <property type="evidence" value="ECO:0007669"/>
    <property type="project" value="UniProtKB-EC"/>
</dbReference>
<evidence type="ECO:0000256" key="8">
    <source>
        <dbReference type="ARBA" id="ARBA00049902"/>
    </source>
</evidence>
<feature type="region of interest" description="Disordered" evidence="9">
    <location>
        <begin position="1216"/>
        <end position="1305"/>
    </location>
</feature>
<organism evidence="12 13">
    <name type="scientific">Streptomonospora litoralis</name>
    <dbReference type="NCBI Taxonomy" id="2498135"/>
    <lineage>
        <taxon>Bacteria</taxon>
        <taxon>Bacillati</taxon>
        <taxon>Actinomycetota</taxon>
        <taxon>Actinomycetes</taxon>
        <taxon>Streptosporangiales</taxon>
        <taxon>Nocardiopsidaceae</taxon>
        <taxon>Streptomonospora</taxon>
    </lineage>
</organism>
<keyword evidence="6" id="KW-0511">Multifunctional enzyme</keyword>
<reference evidence="12 13" key="1">
    <citation type="submission" date="2019-02" db="EMBL/GenBank/DDBJ databases">
        <authorList>
            <person name="Khodamoradi S."/>
            <person name="Hahnke R.L."/>
            <person name="Kaempfer P."/>
            <person name="Schumann P."/>
            <person name="Rohde M."/>
            <person name="Steinert M."/>
            <person name="Luzhetskyy A."/>
            <person name="Wink J."/>
            <person name="Ruckert C."/>
        </authorList>
    </citation>
    <scope>NUCLEOTIDE SEQUENCE [LARGE SCALE GENOMIC DNA]</scope>
    <source>
        <strain evidence="12 13">M2</strain>
    </source>
</reference>
<dbReference type="SUPFAM" id="SSF56601">
    <property type="entry name" value="beta-lactamase/transpeptidase-like"/>
    <property type="match status" value="1"/>
</dbReference>
<dbReference type="GO" id="GO:0008658">
    <property type="term" value="F:penicillin binding"/>
    <property type="evidence" value="ECO:0007669"/>
    <property type="project" value="InterPro"/>
</dbReference>
<evidence type="ECO:0000256" key="5">
    <source>
        <dbReference type="ARBA" id="ARBA00022801"/>
    </source>
</evidence>
<gene>
    <name evidence="12" type="primary">ponA1</name>
    <name evidence="12" type="ORF">EKD16_05535</name>
</gene>
<dbReference type="EMBL" id="CP036455">
    <property type="protein sequence ID" value="QBI52910.1"/>
    <property type="molecule type" value="Genomic_DNA"/>
</dbReference>
<dbReference type="Proteomes" id="UP000292235">
    <property type="component" value="Chromosome"/>
</dbReference>
<evidence type="ECO:0000256" key="3">
    <source>
        <dbReference type="ARBA" id="ARBA00022676"/>
    </source>
</evidence>
<dbReference type="InterPro" id="IPR001264">
    <property type="entry name" value="Glyco_trans_51"/>
</dbReference>
<dbReference type="RefSeq" id="WP_242677243.1">
    <property type="nucleotide sequence ID" value="NZ_CP036455.1"/>
</dbReference>
<dbReference type="Gene3D" id="3.40.710.10">
    <property type="entry name" value="DD-peptidase/beta-lactamase superfamily"/>
    <property type="match status" value="1"/>
</dbReference>
<evidence type="ECO:0000256" key="4">
    <source>
        <dbReference type="ARBA" id="ARBA00022679"/>
    </source>
</evidence>
<evidence type="ECO:0000256" key="6">
    <source>
        <dbReference type="ARBA" id="ARBA00023268"/>
    </source>
</evidence>
<dbReference type="GO" id="GO:0030288">
    <property type="term" value="C:outer membrane-bounded periplasmic space"/>
    <property type="evidence" value="ECO:0007669"/>
    <property type="project" value="TreeGrafter"/>
</dbReference>
<proteinExistence type="predicted"/>
<feature type="compositionally biased region" description="Gly residues" evidence="9">
    <location>
        <begin position="550"/>
        <end position="566"/>
    </location>
</feature>
<feature type="compositionally biased region" description="Low complexity" evidence="9">
    <location>
        <begin position="1231"/>
        <end position="1243"/>
    </location>
</feature>
<dbReference type="InterPro" id="IPR036950">
    <property type="entry name" value="PBP_transglycosylase"/>
</dbReference>
<evidence type="ECO:0000259" key="10">
    <source>
        <dbReference type="Pfam" id="PF00905"/>
    </source>
</evidence>
<dbReference type="KEGG" id="strr:EKD16_05535"/>
<evidence type="ECO:0000313" key="13">
    <source>
        <dbReference type="Proteomes" id="UP000292235"/>
    </source>
</evidence>
<feature type="compositionally biased region" description="Low complexity" evidence="9">
    <location>
        <begin position="338"/>
        <end position="348"/>
    </location>
</feature>
<feature type="compositionally biased region" description="Low complexity" evidence="9">
    <location>
        <begin position="1272"/>
        <end position="1287"/>
    </location>
</feature>
<feature type="domain" description="Penicillin-binding protein transpeptidase" evidence="10">
    <location>
        <begin position="926"/>
        <end position="1195"/>
    </location>
</feature>
<feature type="compositionally biased region" description="Low complexity" evidence="9">
    <location>
        <begin position="147"/>
        <end position="158"/>
    </location>
</feature>
<evidence type="ECO:0000313" key="12">
    <source>
        <dbReference type="EMBL" id="QBI52910.1"/>
    </source>
</evidence>
<evidence type="ECO:0000256" key="9">
    <source>
        <dbReference type="SAM" id="MobiDB-lite"/>
    </source>
</evidence>
<feature type="compositionally biased region" description="Low complexity" evidence="9">
    <location>
        <begin position="465"/>
        <end position="474"/>
    </location>
</feature>
<feature type="region of interest" description="Disordered" evidence="9">
    <location>
        <begin position="94"/>
        <end position="598"/>
    </location>
</feature>
<dbReference type="Pfam" id="PF00905">
    <property type="entry name" value="Transpeptidase"/>
    <property type="match status" value="1"/>
</dbReference>
<dbReference type="PANTHER" id="PTHR32282">
    <property type="entry name" value="BINDING PROTEIN TRANSPEPTIDASE, PUTATIVE-RELATED"/>
    <property type="match status" value="1"/>
</dbReference>
<feature type="compositionally biased region" description="Low complexity" evidence="9">
    <location>
        <begin position="425"/>
        <end position="453"/>
    </location>
</feature>
<feature type="domain" description="Glycosyl transferase family 51" evidence="11">
    <location>
        <begin position="659"/>
        <end position="831"/>
    </location>
</feature>
<feature type="compositionally biased region" description="Low complexity" evidence="9">
    <location>
        <begin position="504"/>
        <end position="524"/>
    </location>
</feature>
<dbReference type="InterPro" id="IPR050396">
    <property type="entry name" value="Glycosyltr_51/Transpeptidase"/>
</dbReference>
<keyword evidence="4" id="KW-0808">Transferase</keyword>
<feature type="compositionally biased region" description="Polar residues" evidence="9">
    <location>
        <begin position="320"/>
        <end position="337"/>
    </location>
</feature>
<dbReference type="InterPro" id="IPR001460">
    <property type="entry name" value="PCN-bd_Tpept"/>
</dbReference>
<accession>A0A4P6PYW4</accession>
<dbReference type="PANTHER" id="PTHR32282:SF34">
    <property type="entry name" value="PENICILLIN-BINDING PROTEIN 1A"/>
    <property type="match status" value="1"/>
</dbReference>
<feature type="region of interest" description="Disordered" evidence="9">
    <location>
        <begin position="1"/>
        <end position="79"/>
    </location>
</feature>
<sequence length="1305" mass="132768">MTNERDDDSMEKGNHEGGGEPEAPAEEAAPAAPGEQAAADGTSARTSSEVSEDEVAEESRDDSGEAASGASAFKDSGSFFRDQVARTLAEQGFDLRKDGTWGSAVPEEPTAGATGERSGEGGEDTGSDVPESGPAASVASTDSDSRAAQADIGAAASAEPSRESGPPAPTDVSNDAASADDDDKTSASGAATVEPSSPSAANASAGSAAAPAAGGSTPRVSDTRTGGSGSDEGAADADPEGRAEFRAYPATEFERSGSDAGGTTAAPIGGRDEPQASETRDEDAESAKEGADESRSWFTPRVSSRSAADAEKPPSDASAREQSGYQPSAGSGQSANDASEAAAGSAGPAAGGESGHEAAGTRRSAPVGDTGDASASSGEPASGAHDAAGGTPASGPGASAQSPHADPASRRAAESDPQGSDRAPRAAAAGGAAAAAAAGSASSADSLESAEPAKSAGTSASPRTAADSGGAPRRGAARDDSGGRSEPGHGGASHPGDRSRTPRSPAAEAASGSAAASGAADGSFGTAGGPSGARSTSPSDPAAHSPAGPPGGTGPSGRPGPGGPSGPSGPSGPTRPPGRGGPPPPGGGGGKPKAKAKKPFWWRASRTTMIAFGILAVLVLSGFGVAYATIEVPDVAKEEATNQGSTFFYADGETQFAERGVDREPVDYDQIPTRVQEAVISAEDRGYWDSPGVSITGTVRAVWFTVTGQQVQGGSTITQQFVRNYFEGVSREQTVSRKLKEIIIALKVDQSPGMDKEWVMEQYLNTIYFGRNAYGIQSAAQAYYHKDVGELTGSEAAFLAAAIQQPSLYGQADESYTDDMRGRWQYVVDGMVEVDAITQSEADKMEFPKPKAQRPANSTDLSGFKGYMLQQAMEELKELGYTEDNINRGGYKVVTTFDQQTMRMAKQAVEDTVDVGSLPDGVRAGLTAVEPSTGEVKGFYGGHDYMQNQYDSSFDGSAQAGSAFKPYVLATALRQGYSLNSKVNGNTPIQVAGSSIHNYDDVSRGPTSLVEATRISLNTGYVQLAQEVGEENVRQTAYDAGIAKGMIEDDQVVPTIALGVSNVRPVDQATGFATFANGGKHVETHVIREVINQEGENERPKPKTSQPFSQDTAANVSYALQQVVQSGTGTSGALPDGRPVAGKTGTTDDSVAAWFVGYTPQLSTAVGVYNGNNQPFSVPGWGELSGGSLPAAIWNNFMTNAMEGKEVKQFPEPTFDGQVLDLAPDPPPSPEQTEPTEPSTPATRPEEPSTPEPPVETEPQEPTGGPQPDPGGTPTGDPTDEPGIPGFEPGGPGTGGEQQAEQPGT</sequence>
<evidence type="ECO:0000256" key="1">
    <source>
        <dbReference type="ARBA" id="ARBA00022645"/>
    </source>
</evidence>
<feature type="compositionally biased region" description="Pro residues" evidence="9">
    <location>
        <begin position="573"/>
        <end position="586"/>
    </location>
</feature>
<feature type="compositionally biased region" description="Low complexity" evidence="9">
    <location>
        <begin position="371"/>
        <end position="405"/>
    </location>
</feature>
<keyword evidence="3" id="KW-0328">Glycosyltransferase</keyword>
<evidence type="ECO:0000256" key="2">
    <source>
        <dbReference type="ARBA" id="ARBA00022670"/>
    </source>
</evidence>
<protein>
    <submittedName>
        <fullName evidence="12">Penicillin-binding protein 1A</fullName>
    </submittedName>
</protein>
<feature type="compositionally biased region" description="Basic and acidic residues" evidence="9">
    <location>
        <begin position="476"/>
        <end position="487"/>
    </location>
</feature>
<feature type="compositionally biased region" description="Low complexity" evidence="9">
    <location>
        <begin position="186"/>
        <end position="216"/>
    </location>
</feature>
<dbReference type="SUPFAM" id="SSF53955">
    <property type="entry name" value="Lysozyme-like"/>
    <property type="match status" value="1"/>
</dbReference>
<dbReference type="Gene3D" id="1.10.3810.10">
    <property type="entry name" value="Biosynthetic peptidoglycan transglycosylase-like"/>
    <property type="match status" value="1"/>
</dbReference>
<keyword evidence="2" id="KW-0645">Protease</keyword>
<dbReference type="GO" id="GO:0009002">
    <property type="term" value="F:serine-type D-Ala-D-Ala carboxypeptidase activity"/>
    <property type="evidence" value="ECO:0007669"/>
    <property type="project" value="UniProtKB-EC"/>
</dbReference>
<evidence type="ECO:0000259" key="11">
    <source>
        <dbReference type="Pfam" id="PF00912"/>
    </source>
</evidence>
<comment type="catalytic activity">
    <reaction evidence="8">
        <text>[GlcNAc-(1-&gt;4)-Mur2Ac(oyl-L-Ala-gamma-D-Glu-L-Lys-D-Ala-D-Ala)](n)-di-trans,octa-cis-undecaprenyl diphosphate + beta-D-GlcNAc-(1-&gt;4)-Mur2Ac(oyl-L-Ala-gamma-D-Glu-L-Lys-D-Ala-D-Ala)-di-trans,octa-cis-undecaprenyl diphosphate = [GlcNAc-(1-&gt;4)-Mur2Ac(oyl-L-Ala-gamma-D-Glu-L-Lys-D-Ala-D-Ala)](n+1)-di-trans,octa-cis-undecaprenyl diphosphate + di-trans,octa-cis-undecaprenyl diphosphate + H(+)</text>
        <dbReference type="Rhea" id="RHEA:23708"/>
        <dbReference type="Rhea" id="RHEA-COMP:9602"/>
        <dbReference type="Rhea" id="RHEA-COMP:9603"/>
        <dbReference type="ChEBI" id="CHEBI:15378"/>
        <dbReference type="ChEBI" id="CHEBI:58405"/>
        <dbReference type="ChEBI" id="CHEBI:60033"/>
        <dbReference type="ChEBI" id="CHEBI:78435"/>
        <dbReference type="EC" id="2.4.99.28"/>
    </reaction>
</comment>
<keyword evidence="1" id="KW-0121">Carboxypeptidase</keyword>
<comment type="catalytic activity">
    <reaction evidence="7">
        <text>Preferential cleavage: (Ac)2-L-Lys-D-Ala-|-D-Ala. Also transpeptidation of peptidyl-alanyl moieties that are N-acyl substituents of D-alanine.</text>
        <dbReference type="EC" id="3.4.16.4"/>
    </reaction>
</comment>
<keyword evidence="5" id="KW-0378">Hydrolase</keyword>
<dbReference type="GO" id="GO:0009252">
    <property type="term" value="P:peptidoglycan biosynthetic process"/>
    <property type="evidence" value="ECO:0007669"/>
    <property type="project" value="TreeGrafter"/>
</dbReference>
<feature type="compositionally biased region" description="Low complexity" evidence="9">
    <location>
        <begin position="26"/>
        <end position="39"/>
    </location>
</feature>
<dbReference type="GO" id="GO:0006508">
    <property type="term" value="P:proteolysis"/>
    <property type="evidence" value="ECO:0007669"/>
    <property type="project" value="UniProtKB-KW"/>
</dbReference>
<feature type="compositionally biased region" description="Low complexity" evidence="9">
    <location>
        <begin position="535"/>
        <end position="546"/>
    </location>
</feature>